<evidence type="ECO:0000259" key="1">
    <source>
        <dbReference type="Pfam" id="PF13966"/>
    </source>
</evidence>
<protein>
    <recommendedName>
        <fullName evidence="1">Reverse transcriptase zinc-binding domain-containing protein</fullName>
    </recommendedName>
</protein>
<proteinExistence type="predicted"/>
<dbReference type="Pfam" id="PF13966">
    <property type="entry name" value="zf-RVT"/>
    <property type="match status" value="1"/>
</dbReference>
<dbReference type="AlphaFoldDB" id="A0AAW2Q8R9"/>
<accession>A0AAW2Q8R9</accession>
<gene>
    <name evidence="2" type="ORF">Sangu_0513000</name>
</gene>
<reference evidence="2" key="1">
    <citation type="submission" date="2020-06" db="EMBL/GenBank/DDBJ databases">
        <authorList>
            <person name="Li T."/>
            <person name="Hu X."/>
            <person name="Zhang T."/>
            <person name="Song X."/>
            <person name="Zhang H."/>
            <person name="Dai N."/>
            <person name="Sheng W."/>
            <person name="Hou X."/>
            <person name="Wei L."/>
        </authorList>
    </citation>
    <scope>NUCLEOTIDE SEQUENCE</scope>
    <source>
        <strain evidence="2">G01</strain>
        <tissue evidence="2">Leaf</tissue>
    </source>
</reference>
<organism evidence="2">
    <name type="scientific">Sesamum angustifolium</name>
    <dbReference type="NCBI Taxonomy" id="2727405"/>
    <lineage>
        <taxon>Eukaryota</taxon>
        <taxon>Viridiplantae</taxon>
        <taxon>Streptophyta</taxon>
        <taxon>Embryophyta</taxon>
        <taxon>Tracheophyta</taxon>
        <taxon>Spermatophyta</taxon>
        <taxon>Magnoliopsida</taxon>
        <taxon>eudicotyledons</taxon>
        <taxon>Gunneridae</taxon>
        <taxon>Pentapetalae</taxon>
        <taxon>asterids</taxon>
        <taxon>lamiids</taxon>
        <taxon>Lamiales</taxon>
        <taxon>Pedaliaceae</taxon>
        <taxon>Sesamum</taxon>
    </lineage>
</organism>
<dbReference type="EMBL" id="JACGWK010000003">
    <property type="protein sequence ID" value="KAL0364154.1"/>
    <property type="molecule type" value="Genomic_DNA"/>
</dbReference>
<name>A0AAW2Q8R9_9LAMI</name>
<reference evidence="2" key="2">
    <citation type="journal article" date="2024" name="Plant">
        <title>Genomic evolution and insights into agronomic trait innovations of Sesamum species.</title>
        <authorList>
            <person name="Miao H."/>
            <person name="Wang L."/>
            <person name="Qu L."/>
            <person name="Liu H."/>
            <person name="Sun Y."/>
            <person name="Le M."/>
            <person name="Wang Q."/>
            <person name="Wei S."/>
            <person name="Zheng Y."/>
            <person name="Lin W."/>
            <person name="Duan Y."/>
            <person name="Cao H."/>
            <person name="Xiong S."/>
            <person name="Wang X."/>
            <person name="Wei L."/>
            <person name="Li C."/>
            <person name="Ma Q."/>
            <person name="Ju M."/>
            <person name="Zhao R."/>
            <person name="Li G."/>
            <person name="Mu C."/>
            <person name="Tian Q."/>
            <person name="Mei H."/>
            <person name="Zhang T."/>
            <person name="Gao T."/>
            <person name="Zhang H."/>
        </authorList>
    </citation>
    <scope>NUCLEOTIDE SEQUENCE</scope>
    <source>
        <strain evidence="2">G01</strain>
    </source>
</reference>
<dbReference type="InterPro" id="IPR026960">
    <property type="entry name" value="RVT-Znf"/>
</dbReference>
<evidence type="ECO:0000313" key="2">
    <source>
        <dbReference type="EMBL" id="KAL0364154.1"/>
    </source>
</evidence>
<comment type="caution">
    <text evidence="2">The sequence shown here is derived from an EMBL/GenBank/DDBJ whole genome shotgun (WGS) entry which is preliminary data.</text>
</comment>
<sequence>MEIQLTITDYFHELFQSSAPSDEDIEAVIGGMQARVSDETNEALTQTFTKDEIGFVWTADVPPKVRLFTWRACRNLLPTSANLRRQGALAGGVYPWCGFELEDLLHCPFTRLVWALSNIPWDSTTCSHDDPELWVRGLHNNLDRFLCSRALLICWFLWWARNKLFFENIKISATEIIDRVRGFEESLLNKHQGA</sequence>
<feature type="domain" description="Reverse transcriptase zinc-binding" evidence="1">
    <location>
        <begin position="50"/>
        <end position="114"/>
    </location>
</feature>